<keyword evidence="1" id="KW-0732">Signal</keyword>
<dbReference type="Proteomes" id="UP000070456">
    <property type="component" value="Unassembled WGS sequence"/>
</dbReference>
<dbReference type="EMBL" id="LOEE01000019">
    <property type="protein sequence ID" value="KXG77105.1"/>
    <property type="molecule type" value="Genomic_DNA"/>
</dbReference>
<reference evidence="2 3" key="1">
    <citation type="submission" date="2015-12" db="EMBL/GenBank/DDBJ databases">
        <title>Draft genome sequence of the thermoanaerobe Thermotalea metallivorans, an isolate from the runoff channel of the Great Artesian Basin, Australia.</title>
        <authorList>
            <person name="Patel B.K."/>
        </authorList>
    </citation>
    <scope>NUCLEOTIDE SEQUENCE [LARGE SCALE GENOMIC DNA]</scope>
    <source>
        <strain evidence="2 3">B2-1</strain>
    </source>
</reference>
<dbReference type="AlphaFoldDB" id="A0A140L980"/>
<evidence type="ECO:0000256" key="1">
    <source>
        <dbReference type="SAM" id="SignalP"/>
    </source>
</evidence>
<dbReference type="Pfam" id="PF10783">
    <property type="entry name" value="DUF2599"/>
    <property type="match status" value="1"/>
</dbReference>
<evidence type="ECO:0000313" key="3">
    <source>
        <dbReference type="Proteomes" id="UP000070456"/>
    </source>
</evidence>
<gene>
    <name evidence="2" type="ORF">AN619_06350</name>
</gene>
<comment type="caution">
    <text evidence="2">The sequence shown here is derived from an EMBL/GenBank/DDBJ whole genome shotgun (WGS) entry which is preliminary data.</text>
</comment>
<sequence length="200" mass="22641">MKKIKKVFSLLLVVIMAITSTSTAFAISDSSENEPLSEHDQLQADIAVIESVGLDNLQEFYNQNKDWIEDVNNRLEAYLANIPVDQRDAVLKELRDGEFSARAASDYFTSYTYHYRSGWWTYSMTPKLSTRLLRPYAQAGWDELAAIYSGIRNDNGSLSNQYWCHFDLFVEADWDIEEGRPLVSYADTLLALCNPGGGGD</sequence>
<accession>A0A140L980</accession>
<proteinExistence type="predicted"/>
<name>A0A140L980_9FIRM</name>
<protein>
    <recommendedName>
        <fullName evidence="4">DUF2599 domain-containing protein</fullName>
    </recommendedName>
</protein>
<dbReference type="STRING" id="520762.AN619_06350"/>
<evidence type="ECO:0008006" key="4">
    <source>
        <dbReference type="Google" id="ProtNLM"/>
    </source>
</evidence>
<dbReference type="InterPro" id="IPR019719">
    <property type="entry name" value="DUF2599"/>
</dbReference>
<keyword evidence="3" id="KW-1185">Reference proteome</keyword>
<feature type="signal peptide" evidence="1">
    <location>
        <begin position="1"/>
        <end position="26"/>
    </location>
</feature>
<evidence type="ECO:0000313" key="2">
    <source>
        <dbReference type="EMBL" id="KXG77105.1"/>
    </source>
</evidence>
<dbReference type="RefSeq" id="WP_198153223.1">
    <property type="nucleotide sequence ID" value="NZ_LOEE01000019.1"/>
</dbReference>
<organism evidence="2 3">
    <name type="scientific">Thermotalea metallivorans</name>
    <dbReference type="NCBI Taxonomy" id="520762"/>
    <lineage>
        <taxon>Bacteria</taxon>
        <taxon>Bacillati</taxon>
        <taxon>Bacillota</taxon>
        <taxon>Clostridia</taxon>
        <taxon>Peptostreptococcales</taxon>
        <taxon>Thermotaleaceae</taxon>
        <taxon>Thermotalea</taxon>
    </lineage>
</organism>
<feature type="chain" id="PRO_5007491598" description="DUF2599 domain-containing protein" evidence="1">
    <location>
        <begin position="27"/>
        <end position="200"/>
    </location>
</feature>